<comment type="caution">
    <text evidence="3">The sequence shown here is derived from an EMBL/GenBank/DDBJ whole genome shotgun (WGS) entry which is preliminary data.</text>
</comment>
<name>A0A0G0NGS2_9BACT</name>
<feature type="transmembrane region" description="Helical" evidence="1">
    <location>
        <begin position="135"/>
        <end position="154"/>
    </location>
</feature>
<dbReference type="AlphaFoldDB" id="A0A0G0NGS2"/>
<keyword evidence="1" id="KW-0472">Membrane</keyword>
<feature type="transmembrane region" description="Helical" evidence="1">
    <location>
        <begin position="12"/>
        <end position="31"/>
    </location>
</feature>
<feature type="domain" description="Bacterial spore germination immunoglobulin-like" evidence="2">
    <location>
        <begin position="182"/>
        <end position="268"/>
    </location>
</feature>
<dbReference type="InterPro" id="IPR018911">
    <property type="entry name" value="Gmad2_Ig-like_dom"/>
</dbReference>
<feature type="transmembrane region" description="Helical" evidence="1">
    <location>
        <begin position="98"/>
        <end position="114"/>
    </location>
</feature>
<sequence length="285" mass="32056">METKLPWYRSTTVWMIICLALLISGAIFLSVVKDVTQLNNPAYLWTMGLIVLVVIILAIIYLVMIAKGRIKQQEVNYCSLFIIGICWFPLGIIMDNMVLWGLGMVLVIIGLANKKRWAQQASWSELSKTQRSWKRITITLLLALIIAGFIAYILTTQPSAPTNQPTTEEPVIKATLIYKDLVRLETPQPETIITSPLVIKGEARGTWFFEASFPVVLTDWDGLIIAQGIATAQSNWMTEDYVPFTAELTFDRPSYGDRGALILQKDNPSGLPEHDDALEITVYFK</sequence>
<evidence type="ECO:0000256" key="1">
    <source>
        <dbReference type="SAM" id="Phobius"/>
    </source>
</evidence>
<evidence type="ECO:0000313" key="3">
    <source>
        <dbReference type="EMBL" id="KKR14678.1"/>
    </source>
</evidence>
<evidence type="ECO:0000313" key="4">
    <source>
        <dbReference type="Proteomes" id="UP000034048"/>
    </source>
</evidence>
<dbReference type="Pfam" id="PF10648">
    <property type="entry name" value="Gmad2"/>
    <property type="match status" value="1"/>
</dbReference>
<evidence type="ECO:0000259" key="2">
    <source>
        <dbReference type="Pfam" id="PF10648"/>
    </source>
</evidence>
<feature type="transmembrane region" description="Helical" evidence="1">
    <location>
        <begin position="43"/>
        <end position="63"/>
    </location>
</feature>
<feature type="transmembrane region" description="Helical" evidence="1">
    <location>
        <begin position="75"/>
        <end position="92"/>
    </location>
</feature>
<organism evidence="3 4">
    <name type="scientific">Candidatus Falkowbacteria bacterium GW2011_GWA2_39_24</name>
    <dbReference type="NCBI Taxonomy" id="1618634"/>
    <lineage>
        <taxon>Bacteria</taxon>
        <taxon>Candidatus Falkowiibacteriota</taxon>
    </lineage>
</organism>
<keyword evidence="1" id="KW-1133">Transmembrane helix</keyword>
<reference evidence="3 4" key="1">
    <citation type="journal article" date="2015" name="Nature">
        <title>rRNA introns, odd ribosomes, and small enigmatic genomes across a large radiation of phyla.</title>
        <authorList>
            <person name="Brown C.T."/>
            <person name="Hug L.A."/>
            <person name="Thomas B.C."/>
            <person name="Sharon I."/>
            <person name="Castelle C.J."/>
            <person name="Singh A."/>
            <person name="Wilkins M.J."/>
            <person name="Williams K.H."/>
            <person name="Banfield J.F."/>
        </authorList>
    </citation>
    <scope>NUCLEOTIDE SEQUENCE [LARGE SCALE GENOMIC DNA]</scope>
</reference>
<gene>
    <name evidence="3" type="ORF">UT42_C0021G0002</name>
</gene>
<accession>A0A0G0NGS2</accession>
<dbReference type="EMBL" id="LBWS01000021">
    <property type="protein sequence ID" value="KKR14678.1"/>
    <property type="molecule type" value="Genomic_DNA"/>
</dbReference>
<protein>
    <recommendedName>
        <fullName evidence="2">Bacterial spore germination immunoglobulin-like domain-containing protein</fullName>
    </recommendedName>
</protein>
<proteinExistence type="predicted"/>
<dbReference type="Proteomes" id="UP000034048">
    <property type="component" value="Unassembled WGS sequence"/>
</dbReference>
<keyword evidence="1" id="KW-0812">Transmembrane</keyword>